<dbReference type="Proteomes" id="UP001614394">
    <property type="component" value="Unassembled WGS sequence"/>
</dbReference>
<dbReference type="RefSeq" id="WP_399658388.1">
    <property type="nucleotide sequence ID" value="NZ_JBITYG010000022.1"/>
</dbReference>
<dbReference type="EMBL" id="JBITYG010000022">
    <property type="protein sequence ID" value="MFI9106685.1"/>
    <property type="molecule type" value="Genomic_DNA"/>
</dbReference>
<keyword evidence="2" id="KW-1185">Reference proteome</keyword>
<proteinExistence type="predicted"/>
<gene>
    <name evidence="1" type="ORF">ACIGXA_39945</name>
</gene>
<sequence>MRDTMFVEINVEWPEPAAYEALARAWLDGGFTTLAGRHRQALEEGPKLPPEAMRRNMPCGPPHAAWGFVAIDRPDGRRHSGRVISARSMSWFLRQLADPPRTATIGLSVLDERGYPGEKPLRIAVNRPEASRWPEAIDWAVLSCQIPEKDLLDPVRQEVVLGFLSGICDALDPSFANITYHDGLGKTGLERTLGPPWKFPYQTIPASRQVLRGYDWWTICPKELAASLGGANALRATGAFYEVRCLPSGAVWLQATEHYRDYGLDAYTAVFRALAPVLPPGVPQLFDPTDGVPVDRIVYRDAAAGTISQVKS</sequence>
<comment type="caution">
    <text evidence="1">The sequence shown here is derived from an EMBL/GenBank/DDBJ whole genome shotgun (WGS) entry which is preliminary data.</text>
</comment>
<organism evidence="1 2">
    <name type="scientific">Streptomyces fildesensis</name>
    <dbReference type="NCBI Taxonomy" id="375757"/>
    <lineage>
        <taxon>Bacteria</taxon>
        <taxon>Bacillati</taxon>
        <taxon>Actinomycetota</taxon>
        <taxon>Actinomycetes</taxon>
        <taxon>Kitasatosporales</taxon>
        <taxon>Streptomycetaceae</taxon>
        <taxon>Streptomyces</taxon>
    </lineage>
</organism>
<accession>A0ABW8CJP8</accession>
<evidence type="ECO:0000313" key="1">
    <source>
        <dbReference type="EMBL" id="MFI9106685.1"/>
    </source>
</evidence>
<evidence type="ECO:0000313" key="2">
    <source>
        <dbReference type="Proteomes" id="UP001614394"/>
    </source>
</evidence>
<reference evidence="1 2" key="1">
    <citation type="submission" date="2024-10" db="EMBL/GenBank/DDBJ databases">
        <title>The Natural Products Discovery Center: Release of the First 8490 Sequenced Strains for Exploring Actinobacteria Biosynthetic Diversity.</title>
        <authorList>
            <person name="Kalkreuter E."/>
            <person name="Kautsar S.A."/>
            <person name="Yang D."/>
            <person name="Bader C.D."/>
            <person name="Teijaro C.N."/>
            <person name="Fluegel L."/>
            <person name="Davis C.M."/>
            <person name="Simpson J.R."/>
            <person name="Lauterbach L."/>
            <person name="Steele A.D."/>
            <person name="Gui C."/>
            <person name="Meng S."/>
            <person name="Li G."/>
            <person name="Viehrig K."/>
            <person name="Ye F."/>
            <person name="Su P."/>
            <person name="Kiefer A.F."/>
            <person name="Nichols A."/>
            <person name="Cepeda A.J."/>
            <person name="Yan W."/>
            <person name="Fan B."/>
            <person name="Jiang Y."/>
            <person name="Adhikari A."/>
            <person name="Zheng C.-J."/>
            <person name="Schuster L."/>
            <person name="Cowan T.M."/>
            <person name="Smanski M.J."/>
            <person name="Chevrette M.G."/>
            <person name="De Carvalho L.P.S."/>
            <person name="Shen B."/>
        </authorList>
    </citation>
    <scope>NUCLEOTIDE SEQUENCE [LARGE SCALE GENOMIC DNA]</scope>
    <source>
        <strain evidence="1 2">NPDC053399</strain>
    </source>
</reference>
<name>A0ABW8CJP8_9ACTN</name>
<protein>
    <submittedName>
        <fullName evidence="1">Uncharacterized protein</fullName>
    </submittedName>
</protein>